<dbReference type="CDD" id="cd17546">
    <property type="entry name" value="REC_hyHK_CKI1_RcsC-like"/>
    <property type="match status" value="1"/>
</dbReference>
<dbReference type="AlphaFoldDB" id="A0A7W2EPJ2"/>
<evidence type="ECO:0000256" key="10">
    <source>
        <dbReference type="ARBA" id="ARBA00022777"/>
    </source>
</evidence>
<dbReference type="SMART" id="SM00387">
    <property type="entry name" value="HATPase_c"/>
    <property type="match status" value="1"/>
</dbReference>
<dbReference type="InterPro" id="IPR036890">
    <property type="entry name" value="HATPase_C_sf"/>
</dbReference>
<dbReference type="InterPro" id="IPR033417">
    <property type="entry name" value="CHASE8"/>
</dbReference>
<feature type="domain" description="HPt" evidence="27">
    <location>
        <begin position="957"/>
        <end position="1050"/>
    </location>
</feature>
<evidence type="ECO:0000256" key="17">
    <source>
        <dbReference type="ARBA" id="ARBA00064003"/>
    </source>
</evidence>
<dbReference type="Pfam" id="PF00672">
    <property type="entry name" value="HAMP"/>
    <property type="match status" value="1"/>
</dbReference>
<feature type="domain" description="Response regulatory" evidence="25">
    <location>
        <begin position="762"/>
        <end position="882"/>
    </location>
</feature>
<dbReference type="InterPro" id="IPR003594">
    <property type="entry name" value="HATPase_dom"/>
</dbReference>
<dbReference type="Pfam" id="PF00072">
    <property type="entry name" value="Response_reg"/>
    <property type="match status" value="2"/>
</dbReference>
<feature type="domain" description="HAMP" evidence="26">
    <location>
        <begin position="224"/>
        <end position="277"/>
    </location>
</feature>
<gene>
    <name evidence="28" type="ORF">H3H37_03325</name>
</gene>
<dbReference type="InterPro" id="IPR001789">
    <property type="entry name" value="Sig_transdc_resp-reg_receiver"/>
</dbReference>
<dbReference type="FunFam" id="1.10.287.130:FF:000002">
    <property type="entry name" value="Two-component osmosensing histidine kinase"/>
    <property type="match status" value="1"/>
</dbReference>
<dbReference type="GO" id="GO:0000155">
    <property type="term" value="F:phosphorelay sensor kinase activity"/>
    <property type="evidence" value="ECO:0007669"/>
    <property type="project" value="InterPro"/>
</dbReference>
<evidence type="ECO:0000259" key="24">
    <source>
        <dbReference type="PROSITE" id="PS50109"/>
    </source>
</evidence>
<sequence>MFNVERASLSQKLTLIAVLSTGSALLLMFAVFVATTVLGHRDSERRQLSSLAAVIGASATDALRAGDHHRAARALAVLSAKQDIVQAALYDADGAVLAAYRQPAAAALAVPASGSTGQAVPEPGGTGLATPDLGSAGLAVPDLGSAGLAALGGVAHSQASGNLWAPALRLTLPIIDGGQLAGAVMLEATQTGMWLDIVQYVGAAGVATLVSLLVALVLAARFRASIAEPVTSLIAAAQRVTSSQTYAHRLQHQRSDELGLLIDSFNNMLAQVEGRDAKLAQYRDQLERQVGVRTEQLEKAKNAAEAASQAKSAFLATMSHEIRTPMNGVLGMTELLLATPLTEQQRHYTTMVQRSGENLLVIINDILDFSKIEAGKLTVEYIHFNLRELLDDIEHVFGPQAQAKGLRLELAIAARIPIGVYGDPNRLRQVIVNLLGNAVKFTETGKITLQVALMDEDAQAVGLRFEVHDTGIGVSGEARARIFDSFSQADGSTTRKHGGTGLGLAISKQLVELMGGKIGVDNALSQGSIFWFTVNFDKRRVDADDPAFNRKLTQGLNALIVDEHPASRAELERLLASWQTQCDSSDADTCLERLRQAAARGQPYDVAILDMALPRTSGLALAAAIRAETALAGLKVLLLSTEREAADSVQRRAAGVAFQLIKPARDCDLYDCLTASPAGADQPRPPPPPTRSEALRSAPVASEEPLSPASPTPAPAPRTAVPAVRLAGTAGASASASATTTASTSVSTGTSAATAPARKRRKVLLAEDNPVNVEVASAMLEGLGLDVRRAGNGAEALRCVQTEHIDLVLMDCQMPVMDGFAATSEIRRHEKQQGRARSLPIIAITANALQGDRESCLAAGMDDYLSKPFTQQALAQTIALWLKLPRAVLQGPSRAAPPVRSVPAPAAAASLAAAPATPPTSTSMSASAPEPTSAPTPHDNINRQALDNIRALSPSNGNALLERVLQAYVNDTPTHLQTLRQAIAAADAGSVRKAAHSLKSSSANVGAEALAQACKEMEQLGRNGSTAGAADMLAGMEREFQAVRQSLNTILEKET</sequence>
<evidence type="ECO:0000256" key="3">
    <source>
        <dbReference type="ARBA" id="ARBA00012438"/>
    </source>
</evidence>
<accession>A0A7W2EPJ2</accession>
<dbReference type="SMART" id="SM00388">
    <property type="entry name" value="HisKA"/>
    <property type="match status" value="1"/>
</dbReference>
<keyword evidence="11" id="KW-0067">ATP-binding</keyword>
<dbReference type="Pfam" id="PF01627">
    <property type="entry name" value="Hpt"/>
    <property type="match status" value="1"/>
</dbReference>
<evidence type="ECO:0000256" key="6">
    <source>
        <dbReference type="ARBA" id="ARBA00022679"/>
    </source>
</evidence>
<evidence type="ECO:0000256" key="12">
    <source>
        <dbReference type="ARBA" id="ARBA00022989"/>
    </source>
</evidence>
<dbReference type="CDD" id="cd00156">
    <property type="entry name" value="REC"/>
    <property type="match status" value="1"/>
</dbReference>
<keyword evidence="29" id="KW-1185">Reference proteome</keyword>
<dbReference type="PANTHER" id="PTHR45339:SF1">
    <property type="entry name" value="HYBRID SIGNAL TRANSDUCTION HISTIDINE KINASE J"/>
    <property type="match status" value="1"/>
</dbReference>
<feature type="modified residue" description="Phosphohistidine" evidence="20">
    <location>
        <position position="996"/>
    </location>
</feature>
<evidence type="ECO:0000256" key="1">
    <source>
        <dbReference type="ARBA" id="ARBA00000085"/>
    </source>
</evidence>
<dbReference type="GO" id="GO:0005524">
    <property type="term" value="F:ATP binding"/>
    <property type="evidence" value="ECO:0007669"/>
    <property type="project" value="UniProtKB-KW"/>
</dbReference>
<dbReference type="InterPro" id="IPR036641">
    <property type="entry name" value="HPT_dom_sf"/>
</dbReference>
<organism evidence="28 29">
    <name type="scientific">Rugamonas brunnea</name>
    <dbReference type="NCBI Taxonomy" id="2758569"/>
    <lineage>
        <taxon>Bacteria</taxon>
        <taxon>Pseudomonadati</taxon>
        <taxon>Pseudomonadota</taxon>
        <taxon>Betaproteobacteria</taxon>
        <taxon>Burkholderiales</taxon>
        <taxon>Oxalobacteraceae</taxon>
        <taxon>Telluria group</taxon>
        <taxon>Rugamonas</taxon>
    </lineage>
</organism>
<evidence type="ECO:0000256" key="2">
    <source>
        <dbReference type="ARBA" id="ARBA00004651"/>
    </source>
</evidence>
<evidence type="ECO:0000256" key="19">
    <source>
        <dbReference type="ARBA" id="ARBA00070152"/>
    </source>
</evidence>
<feature type="transmembrane region" description="Helical" evidence="23">
    <location>
        <begin position="15"/>
        <end position="38"/>
    </location>
</feature>
<keyword evidence="4" id="KW-1003">Cell membrane</keyword>
<keyword evidence="13" id="KW-0902">Two-component regulatory system</keyword>
<evidence type="ECO:0000256" key="20">
    <source>
        <dbReference type="PROSITE-ProRule" id="PRU00110"/>
    </source>
</evidence>
<dbReference type="SUPFAM" id="SSF55874">
    <property type="entry name" value="ATPase domain of HSP90 chaperone/DNA topoisomerase II/histidine kinase"/>
    <property type="match status" value="1"/>
</dbReference>
<proteinExistence type="predicted"/>
<dbReference type="Gene3D" id="3.40.50.2300">
    <property type="match status" value="2"/>
</dbReference>
<feature type="region of interest" description="Disordered" evidence="22">
    <location>
        <begin position="676"/>
        <end position="718"/>
    </location>
</feature>
<feature type="domain" description="Histidine kinase" evidence="24">
    <location>
        <begin position="317"/>
        <end position="538"/>
    </location>
</feature>
<dbReference type="PROSITE" id="PS50109">
    <property type="entry name" value="HIS_KIN"/>
    <property type="match status" value="1"/>
</dbReference>
<evidence type="ECO:0000256" key="21">
    <source>
        <dbReference type="PROSITE-ProRule" id="PRU00169"/>
    </source>
</evidence>
<dbReference type="SUPFAM" id="SSF47226">
    <property type="entry name" value="Histidine-containing phosphotransfer domain, HPT domain"/>
    <property type="match status" value="1"/>
</dbReference>
<dbReference type="Gene3D" id="3.30.565.10">
    <property type="entry name" value="Histidine kinase-like ATPase, C-terminal domain"/>
    <property type="match status" value="1"/>
</dbReference>
<dbReference type="Proteomes" id="UP000534388">
    <property type="component" value="Unassembled WGS sequence"/>
</dbReference>
<feature type="modified residue" description="4-aspartylphosphate" evidence="21">
    <location>
        <position position="610"/>
    </location>
</feature>
<keyword evidence="12 23" id="KW-1133">Transmembrane helix</keyword>
<reference evidence="28 29" key="1">
    <citation type="submission" date="2020-07" db="EMBL/GenBank/DDBJ databases">
        <title>Novel species isolated from subtropical streams in China.</title>
        <authorList>
            <person name="Lu H."/>
        </authorList>
    </citation>
    <scope>NUCLEOTIDE SEQUENCE [LARGE SCALE GENOMIC DNA]</scope>
    <source>
        <strain evidence="28 29">LX20W</strain>
    </source>
</reference>
<evidence type="ECO:0000256" key="8">
    <source>
        <dbReference type="ARBA" id="ARBA00022729"/>
    </source>
</evidence>
<name>A0A7W2EPJ2_9BURK</name>
<evidence type="ECO:0000259" key="27">
    <source>
        <dbReference type="PROSITE" id="PS50894"/>
    </source>
</evidence>
<evidence type="ECO:0000256" key="16">
    <source>
        <dbReference type="ARBA" id="ARBA00058004"/>
    </source>
</evidence>
<dbReference type="Pfam" id="PF02518">
    <property type="entry name" value="HATPase_c"/>
    <property type="match status" value="1"/>
</dbReference>
<evidence type="ECO:0000256" key="15">
    <source>
        <dbReference type="ARBA" id="ARBA00023136"/>
    </source>
</evidence>
<keyword evidence="10" id="KW-0418">Kinase</keyword>
<dbReference type="SMART" id="SM00073">
    <property type="entry name" value="HPT"/>
    <property type="match status" value="1"/>
</dbReference>
<dbReference type="InterPro" id="IPR005467">
    <property type="entry name" value="His_kinase_dom"/>
</dbReference>
<evidence type="ECO:0000256" key="11">
    <source>
        <dbReference type="ARBA" id="ARBA00022840"/>
    </source>
</evidence>
<dbReference type="SUPFAM" id="SSF47384">
    <property type="entry name" value="Homodimeric domain of signal transducing histidine kinase"/>
    <property type="match status" value="1"/>
</dbReference>
<dbReference type="Gene3D" id="6.10.340.10">
    <property type="match status" value="1"/>
</dbReference>
<protein>
    <recommendedName>
        <fullName evidence="18">Sensory/regulatory protein RpfC</fullName>
        <ecNumber evidence="3">2.7.13.3</ecNumber>
    </recommendedName>
    <alternativeName>
        <fullName evidence="19">Virulence sensor protein BvgS</fullName>
    </alternativeName>
</protein>
<dbReference type="InterPro" id="IPR036097">
    <property type="entry name" value="HisK_dim/P_sf"/>
</dbReference>
<evidence type="ECO:0000256" key="5">
    <source>
        <dbReference type="ARBA" id="ARBA00022553"/>
    </source>
</evidence>
<keyword evidence="7 23" id="KW-0812">Transmembrane</keyword>
<dbReference type="CDD" id="cd00082">
    <property type="entry name" value="HisKA"/>
    <property type="match status" value="1"/>
</dbReference>
<dbReference type="EC" id="2.7.13.3" evidence="3"/>
<evidence type="ECO:0000313" key="29">
    <source>
        <dbReference type="Proteomes" id="UP000534388"/>
    </source>
</evidence>
<keyword evidence="8" id="KW-0732">Signal</keyword>
<dbReference type="PROSITE" id="PS50110">
    <property type="entry name" value="RESPONSE_REGULATORY"/>
    <property type="match status" value="2"/>
</dbReference>
<evidence type="ECO:0000259" key="26">
    <source>
        <dbReference type="PROSITE" id="PS50885"/>
    </source>
</evidence>
<evidence type="ECO:0000256" key="18">
    <source>
        <dbReference type="ARBA" id="ARBA00068150"/>
    </source>
</evidence>
<dbReference type="InterPro" id="IPR011006">
    <property type="entry name" value="CheY-like_superfamily"/>
</dbReference>
<dbReference type="Gene3D" id="1.20.120.160">
    <property type="entry name" value="HPT domain"/>
    <property type="match status" value="1"/>
</dbReference>
<keyword evidence="5 21" id="KW-0597">Phosphoprotein</keyword>
<dbReference type="CDD" id="cd06225">
    <property type="entry name" value="HAMP"/>
    <property type="match status" value="1"/>
</dbReference>
<dbReference type="RefSeq" id="WP_182160156.1">
    <property type="nucleotide sequence ID" value="NZ_JACEZT010000001.1"/>
</dbReference>
<keyword evidence="15 23" id="KW-0472">Membrane</keyword>
<dbReference type="PROSITE" id="PS50885">
    <property type="entry name" value="HAMP"/>
    <property type="match status" value="1"/>
</dbReference>
<dbReference type="CDD" id="cd16922">
    <property type="entry name" value="HATPase_EvgS-ArcB-TorS-like"/>
    <property type="match status" value="1"/>
</dbReference>
<dbReference type="Gene3D" id="1.10.287.130">
    <property type="match status" value="1"/>
</dbReference>
<dbReference type="CDD" id="cd00088">
    <property type="entry name" value="HPT"/>
    <property type="match status" value="1"/>
</dbReference>
<feature type="compositionally biased region" description="Low complexity" evidence="22">
    <location>
        <begin position="697"/>
        <end position="707"/>
    </location>
</feature>
<evidence type="ECO:0000256" key="23">
    <source>
        <dbReference type="SAM" id="Phobius"/>
    </source>
</evidence>
<evidence type="ECO:0000313" key="28">
    <source>
        <dbReference type="EMBL" id="MBA5636079.1"/>
    </source>
</evidence>
<evidence type="ECO:0000259" key="25">
    <source>
        <dbReference type="PROSITE" id="PS50110"/>
    </source>
</evidence>
<feature type="region of interest" description="Disordered" evidence="22">
    <location>
        <begin position="910"/>
        <end position="941"/>
    </location>
</feature>
<dbReference type="SUPFAM" id="SSF52172">
    <property type="entry name" value="CheY-like"/>
    <property type="match status" value="2"/>
</dbReference>
<dbReference type="InterPro" id="IPR008207">
    <property type="entry name" value="Sig_transdc_His_kin_Hpt_dom"/>
</dbReference>
<keyword evidence="9" id="KW-0547">Nucleotide-binding</keyword>
<dbReference type="PRINTS" id="PR00344">
    <property type="entry name" value="BCTRLSENSOR"/>
</dbReference>
<comment type="caution">
    <text evidence="28">The sequence shown here is derived from an EMBL/GenBank/DDBJ whole genome shotgun (WGS) entry which is preliminary data.</text>
</comment>
<comment type="catalytic activity">
    <reaction evidence="1">
        <text>ATP + protein L-histidine = ADP + protein N-phospho-L-histidine.</text>
        <dbReference type="EC" id="2.7.13.3"/>
    </reaction>
</comment>
<dbReference type="PROSITE" id="PS50894">
    <property type="entry name" value="HPT"/>
    <property type="match status" value="1"/>
</dbReference>
<dbReference type="Pfam" id="PF00512">
    <property type="entry name" value="HisKA"/>
    <property type="match status" value="1"/>
</dbReference>
<dbReference type="EMBL" id="JACEZT010000001">
    <property type="protein sequence ID" value="MBA5636079.1"/>
    <property type="molecule type" value="Genomic_DNA"/>
</dbReference>
<dbReference type="PANTHER" id="PTHR45339">
    <property type="entry name" value="HYBRID SIGNAL TRANSDUCTION HISTIDINE KINASE J"/>
    <property type="match status" value="1"/>
</dbReference>
<feature type="compositionally biased region" description="Low complexity" evidence="22">
    <location>
        <begin position="731"/>
        <end position="755"/>
    </location>
</feature>
<feature type="modified residue" description="4-aspartylphosphate" evidence="21">
    <location>
        <position position="811"/>
    </location>
</feature>
<feature type="region of interest" description="Disordered" evidence="22">
    <location>
        <begin position="731"/>
        <end position="758"/>
    </location>
</feature>
<feature type="transmembrane region" description="Helical" evidence="23">
    <location>
        <begin position="200"/>
        <end position="222"/>
    </location>
</feature>
<dbReference type="SUPFAM" id="SSF158472">
    <property type="entry name" value="HAMP domain-like"/>
    <property type="match status" value="1"/>
</dbReference>
<evidence type="ECO:0000256" key="22">
    <source>
        <dbReference type="SAM" id="MobiDB-lite"/>
    </source>
</evidence>
<evidence type="ECO:0000256" key="7">
    <source>
        <dbReference type="ARBA" id="ARBA00022692"/>
    </source>
</evidence>
<comment type="subcellular location">
    <subcellularLocation>
        <location evidence="2">Cell membrane</location>
        <topology evidence="2">Multi-pass membrane protein</topology>
    </subcellularLocation>
</comment>
<evidence type="ECO:0000256" key="4">
    <source>
        <dbReference type="ARBA" id="ARBA00022475"/>
    </source>
</evidence>
<dbReference type="SMART" id="SM00304">
    <property type="entry name" value="HAMP"/>
    <property type="match status" value="1"/>
</dbReference>
<dbReference type="Pfam" id="PF17152">
    <property type="entry name" value="CHASE8"/>
    <property type="match status" value="1"/>
</dbReference>
<dbReference type="InterPro" id="IPR003660">
    <property type="entry name" value="HAMP_dom"/>
</dbReference>
<dbReference type="SMART" id="SM00448">
    <property type="entry name" value="REC"/>
    <property type="match status" value="2"/>
</dbReference>
<dbReference type="FunFam" id="3.30.565.10:FF:000010">
    <property type="entry name" value="Sensor histidine kinase RcsC"/>
    <property type="match status" value="1"/>
</dbReference>
<dbReference type="GO" id="GO:0005886">
    <property type="term" value="C:plasma membrane"/>
    <property type="evidence" value="ECO:0007669"/>
    <property type="project" value="UniProtKB-SubCell"/>
</dbReference>
<dbReference type="InterPro" id="IPR004358">
    <property type="entry name" value="Sig_transdc_His_kin-like_C"/>
</dbReference>
<evidence type="ECO:0000256" key="14">
    <source>
        <dbReference type="ARBA" id="ARBA00023026"/>
    </source>
</evidence>
<comment type="subunit">
    <text evidence="17">At low DSF concentrations, interacts with RpfF.</text>
</comment>
<keyword evidence="14" id="KW-0843">Virulence</keyword>
<evidence type="ECO:0000256" key="13">
    <source>
        <dbReference type="ARBA" id="ARBA00023012"/>
    </source>
</evidence>
<evidence type="ECO:0000256" key="9">
    <source>
        <dbReference type="ARBA" id="ARBA00022741"/>
    </source>
</evidence>
<dbReference type="InterPro" id="IPR003661">
    <property type="entry name" value="HisK_dim/P_dom"/>
</dbReference>
<feature type="domain" description="Response regulatory" evidence="25">
    <location>
        <begin position="557"/>
        <end position="677"/>
    </location>
</feature>
<keyword evidence="6" id="KW-0808">Transferase</keyword>
<feature type="compositionally biased region" description="Low complexity" evidence="22">
    <location>
        <begin position="910"/>
        <end position="937"/>
    </location>
</feature>
<comment type="function">
    <text evidence="16">Member of the two-component regulatory system BvgS/BvgA. Phosphorylates BvgA via a four-step phosphorelay in response to environmental signals.</text>
</comment>